<dbReference type="Pfam" id="PF07345">
    <property type="entry name" value="ATPaseInh_sub_z"/>
    <property type="match status" value="1"/>
</dbReference>
<name>A0A0R3D1T2_9BRAD</name>
<dbReference type="STRING" id="989370.AOQ71_31080"/>
<accession>A0A0R3D1T2</accession>
<dbReference type="InterPro" id="IPR038293">
    <property type="entry name" value="ATPase_inh_sub_z_sf"/>
</dbReference>
<dbReference type="EMBL" id="LJYG01000108">
    <property type="protein sequence ID" value="KRQ03750.1"/>
    <property type="molecule type" value="Genomic_DNA"/>
</dbReference>
<organism evidence="1 2">
    <name type="scientific">Bradyrhizobium manausense</name>
    <dbReference type="NCBI Taxonomy" id="989370"/>
    <lineage>
        <taxon>Bacteria</taxon>
        <taxon>Pseudomonadati</taxon>
        <taxon>Pseudomonadota</taxon>
        <taxon>Alphaproteobacteria</taxon>
        <taxon>Hyphomicrobiales</taxon>
        <taxon>Nitrobacteraceae</taxon>
        <taxon>Bradyrhizobium</taxon>
    </lineage>
</organism>
<proteinExistence type="predicted"/>
<dbReference type="RefSeq" id="WP_057756665.1">
    <property type="nucleotide sequence ID" value="NZ_LJYG01000108.1"/>
</dbReference>
<evidence type="ECO:0008006" key="3">
    <source>
        <dbReference type="Google" id="ProtNLM"/>
    </source>
</evidence>
<gene>
    <name evidence="1" type="ORF">AOQ71_31080</name>
</gene>
<protein>
    <recommendedName>
        <fullName evidence="3">Aldolase</fullName>
    </recommendedName>
</protein>
<sequence length="108" mass="11717">MTTFDKREQGFEAKFAHDEELMFKAAARSNKLLGLWAAGELGLSGDAAAAYATKLVTDGLANQTMDETINKVSSDLAEKGISREQIAQKMQECLHQALGQLEVASRQA</sequence>
<evidence type="ECO:0000313" key="1">
    <source>
        <dbReference type="EMBL" id="KRQ03750.1"/>
    </source>
</evidence>
<dbReference type="AlphaFoldDB" id="A0A0R3D1T2"/>
<dbReference type="Gene3D" id="1.10.790.20">
    <property type="entry name" value="Domain of unknown function DUF1476"/>
    <property type="match status" value="1"/>
</dbReference>
<dbReference type="OrthoDB" id="9810387at2"/>
<evidence type="ECO:0000313" key="2">
    <source>
        <dbReference type="Proteomes" id="UP000051936"/>
    </source>
</evidence>
<dbReference type="InterPro" id="IPR009945">
    <property type="entry name" value="ATPase_inh_sub_z"/>
</dbReference>
<dbReference type="Proteomes" id="UP000051936">
    <property type="component" value="Unassembled WGS sequence"/>
</dbReference>
<reference evidence="1 2" key="1">
    <citation type="submission" date="2015-09" db="EMBL/GenBank/DDBJ databases">
        <title>Draft Genome Sequence of Bradyrhizobium manausense Strain BR 3351T, a Novel Symbiotic Nitrogen-Fixing Alphaproteobacterium Isolated from Brazilian Amazon Rain Forest.</title>
        <authorList>
            <person name="De Araujo J.L."/>
            <person name="Zilli J.E."/>
        </authorList>
    </citation>
    <scope>NUCLEOTIDE SEQUENCE [LARGE SCALE GENOMIC DNA]</scope>
    <source>
        <strain evidence="1 2">BR3351</strain>
    </source>
</reference>
<keyword evidence="2" id="KW-1185">Reference proteome</keyword>
<comment type="caution">
    <text evidence="1">The sequence shown here is derived from an EMBL/GenBank/DDBJ whole genome shotgun (WGS) entry which is preliminary data.</text>
</comment>
<dbReference type="PIRSF" id="PIRSF031780">
    <property type="entry name" value="UCP031780"/>
    <property type="match status" value="1"/>
</dbReference>